<dbReference type="EMBL" id="CDMZ01004213">
    <property type="protein sequence ID" value="CEM49038.1"/>
    <property type="molecule type" value="Genomic_DNA"/>
</dbReference>
<name>A0A0G4HX00_9ALVE</name>
<gene>
    <name evidence="2" type="ORF">Cvel_9171</name>
</gene>
<protein>
    <submittedName>
        <fullName evidence="2">Uncharacterized protein</fullName>
    </submittedName>
</protein>
<feature type="region of interest" description="Disordered" evidence="1">
    <location>
        <begin position="1379"/>
        <end position="1400"/>
    </location>
</feature>
<reference evidence="2" key="1">
    <citation type="submission" date="2014-11" db="EMBL/GenBank/DDBJ databases">
        <authorList>
            <person name="Otto D Thomas"/>
            <person name="Naeem Raeece"/>
        </authorList>
    </citation>
    <scope>NUCLEOTIDE SEQUENCE</scope>
</reference>
<organism evidence="2">
    <name type="scientific">Chromera velia CCMP2878</name>
    <dbReference type="NCBI Taxonomy" id="1169474"/>
    <lineage>
        <taxon>Eukaryota</taxon>
        <taxon>Sar</taxon>
        <taxon>Alveolata</taxon>
        <taxon>Colpodellida</taxon>
        <taxon>Chromeraceae</taxon>
        <taxon>Chromera</taxon>
    </lineage>
</organism>
<feature type="compositionally biased region" description="Acidic residues" evidence="1">
    <location>
        <begin position="1213"/>
        <end position="1235"/>
    </location>
</feature>
<sequence>MSCKDDGTCVLNTGGLGISQLTERSIRSSAPIRTTEVEVEAIQRRLNSEQVPRVSGAVLLVLSQAISGRSVAALEADVRDPSSGKLVGVASTTATTMAWNPSTSTTAFSTSIDLRFTDQSAGPFLARALGNGGHVGSLPLELVNLKLTEDSEEGEGGTASEDDGVFDDAYVLLEGRQLFPLEPLVKSLEVSEVSLKALNPAENDASIGAEVGSSVVVGLLSLTTKRKRLGLTPLSLQLEGDLTIKGVEGASVSLVGGHAPLWIGGRGDAEGSLKGKLTCPENTEESSLRCDGLSRLSGETLRRQLAAESVALSLQGSATMVLRSSNGMTIEVEGVGVNTEMEIGHGETVEKFGVVLKEMKSADRDELLLDVNIQGGPSSFSADKMGVFKRMFWGPLPLSVNSDRGDDHSSAGTFVVDDLRWSAEGGESSDLSSGKMKFDEGEKGSNQAANLAHTLSSILSQDEGEDDKGAGGLTASLSNSTAVVNTPIPWVKNAFRDLYFPVHLTISKEKEEEDGGNPTFVQLSLSSPRLDLSLPPNSPLSQPLLSATAEMTLSPPKALSSLGLSIQTAGFTMALMSDEKVALAAIALPQTPPLPLSPSESSAVSSKASAVSVSVPMRSSPLLLLKDGAPFVALLSEGGEEGSLTLRGTTSLALEGISERASPLTVADIGVSADLPLGPQGLRSVDFQMEDFKVERMDDMREDSAGSVEDVKRLISFSAFLKAPTRSLPLKLPRMAFDLYTPQLTEIQEGGLQGRIGWMETLSTVSFRSEKDKVDDVTPVHGLILLPSTDEGERIHETLVGISRGEEGEKTRDSLVFPFKASKQGGRCAGLRGGAALCPLWLTGLLESMEGTLNVTSAQSGRTIASVAALQDEEEEDPGEVTLSGVNVTGVTVQPLEASVSSAVGLEVQAEVVMGVSLRFPSGVEDPVVSSVRVEGIIGRGEKSEADWRSWSEVGSVNLTTSGTGVGVNVTAGRLATVLGGVVVSVGEGMPWPLEGPFSFSGNFTVSLAEGGEISTVFENIPVSGEWKKSSLEVTRMTDLRKRGEKPKKSEGLPFGVSVSLSQSVHVHSPLPLPEVTYSLRLGSFPREAIGTLSLRGVKVNPAEDDGGGSVSFASGRGRFLTISEGVSSRAVKRFITEMSSVGPEGMNLTAVLDMPIENSELTNDGILTSLFLPESLHIPYLPWTAKAALEAGEGEGGKKTLELRMNVTDLAIGEEEEETETEGEEETEASDEDDDLQVWLSASLALSLLRLPAALQEVVARWEAAELRIRFLQQEKSEDADEGTVIARLSTSGLTNMLTPELEVRANDDLRGVSLLLGLSPSDGEMELVDGADSLTSLGSLLLEQGEEGLPIVGEVLLRADTSLGTATLDPLEFEGRAVVQSSSSPSSSSVETPGREETRVTALVISDSTEEEWGTSEETVELSLGGELVNPFPVSFVLGRVSEGVSVSLRVENEDGGQLSLVGEGEGEEGTEAAAQSFFIIPPFSNQLIARGKLGRENEKVLSSLLSSLLKGSNAALTVFPSERTRPLASLLAEGLPNPLEWDERASRSGPVKPVVRAQSVSMDFGRNGNALATPQLSCDVGVEIESPPGADLSMRVASVTGGLRLLYEGSQAGTLGVELSNLQTSSDGLSFEGSLRNVDLSGPSDGLPSLVRESLWAGEGTRKDVDVSGAPSVTIQTKIGETRIDAFPLALQIPLEGAGGLMSDEMTTRSVEVDSTSSSGLSLGLSVRIFGRSPIPLRVGPLSLDVYDRQGTTSASSRVGTLRFQDFRLSNEGAVQLDANLEVTGSAAERTVSNLFALESQRLAVRGTTSSSPSPFLQRVFQGWQASLELPPAPFGFINAISIQLGSFLFMRPSATVVFENPLSAAIEVLSFNAEVRVPGSSSVIGTVKKSWPSSAPQRVPPRDISIASDLDLSLLLGPAAFITGFQTANSGRASVDVIGRANIWVGRYRMTLNFNQKGVDSTF</sequence>
<dbReference type="VEuPathDB" id="CryptoDB:Cvel_9171"/>
<feature type="region of interest" description="Disordered" evidence="1">
    <location>
        <begin position="424"/>
        <end position="447"/>
    </location>
</feature>
<accession>A0A0G4HX00</accession>
<evidence type="ECO:0000313" key="2">
    <source>
        <dbReference type="EMBL" id="CEM49038.1"/>
    </source>
</evidence>
<evidence type="ECO:0000256" key="1">
    <source>
        <dbReference type="SAM" id="MobiDB-lite"/>
    </source>
</evidence>
<proteinExistence type="predicted"/>
<feature type="region of interest" description="Disordered" evidence="1">
    <location>
        <begin position="1212"/>
        <end position="1235"/>
    </location>
</feature>